<dbReference type="Pfam" id="PF20152">
    <property type="entry name" value="DUF6534"/>
    <property type="match status" value="1"/>
</dbReference>
<organism evidence="3">
    <name type="scientific">Ganoderma boninense</name>
    <dbReference type="NCBI Taxonomy" id="34458"/>
    <lineage>
        <taxon>Eukaryota</taxon>
        <taxon>Fungi</taxon>
        <taxon>Dikarya</taxon>
        <taxon>Basidiomycota</taxon>
        <taxon>Agaricomycotina</taxon>
        <taxon>Agaricomycetes</taxon>
        <taxon>Polyporales</taxon>
        <taxon>Polyporaceae</taxon>
        <taxon>Ganoderma</taxon>
    </lineage>
</organism>
<sequence>MSGLATSNPATAEALAAIEAIIPQTLGADLLGTLFGLILYGLSVHQLYRYFRLFPTDAIFIRILVALVMTFETVHAVLTMHFCYDFLVTNYLNPEALVNGVWSLDVRKVNPCLAILHTNYAFHVALGNSNRSERNCALIAALLCPSSVFEWPAFPSIRYFRGFSIVITIKTFSHDLNDLGHEKWLISATLGAPLAADLVFSVTLLTVLRASRQCQKKACESKLDWFVIYIVNTGLLHCTVNVVALAVNLASMNGESTYYLLFNIIAARLYANSLLSALNSREARPGNISFDGSIGLNFIERATRRAAAETWNVPQVPEGPPSMINIKMTTELETDNDHELHWDQKTLEGGAHNIASVNSHATDSAV</sequence>
<name>A0A5K1K1M4_9APHY</name>
<feature type="transmembrane region" description="Helical" evidence="1">
    <location>
        <begin position="30"/>
        <end position="48"/>
    </location>
</feature>
<keyword evidence="1" id="KW-1133">Transmembrane helix</keyword>
<gene>
    <name evidence="3" type="primary">Q7LJU0</name>
</gene>
<proteinExistence type="predicted"/>
<dbReference type="PANTHER" id="PTHR40465">
    <property type="entry name" value="CHROMOSOME 1, WHOLE GENOME SHOTGUN SEQUENCE"/>
    <property type="match status" value="1"/>
</dbReference>
<keyword evidence="1" id="KW-0812">Transmembrane</keyword>
<evidence type="ECO:0000259" key="2">
    <source>
        <dbReference type="Pfam" id="PF20152"/>
    </source>
</evidence>
<feature type="transmembrane region" description="Helical" evidence="1">
    <location>
        <begin position="258"/>
        <end position="278"/>
    </location>
</feature>
<reference evidence="3" key="1">
    <citation type="submission" date="2019-10" db="EMBL/GenBank/DDBJ databases">
        <authorList>
            <person name="Nor Muhammad N."/>
        </authorList>
    </citation>
    <scope>NUCLEOTIDE SEQUENCE</scope>
</reference>
<feature type="transmembrane region" description="Helical" evidence="1">
    <location>
        <begin position="60"/>
        <end position="82"/>
    </location>
</feature>
<accession>A0A5K1K1M4</accession>
<evidence type="ECO:0000313" key="3">
    <source>
        <dbReference type="EMBL" id="VWO99486.1"/>
    </source>
</evidence>
<dbReference type="AlphaFoldDB" id="A0A5K1K1M4"/>
<protein>
    <submittedName>
        <fullName evidence="3">UDP-xylose synthase</fullName>
    </submittedName>
</protein>
<dbReference type="PANTHER" id="PTHR40465:SF1">
    <property type="entry name" value="DUF6534 DOMAIN-CONTAINING PROTEIN"/>
    <property type="match status" value="1"/>
</dbReference>
<keyword evidence="1" id="KW-0472">Membrane</keyword>
<feature type="transmembrane region" description="Helical" evidence="1">
    <location>
        <begin position="184"/>
        <end position="205"/>
    </location>
</feature>
<feature type="transmembrane region" description="Helical" evidence="1">
    <location>
        <begin position="226"/>
        <end position="246"/>
    </location>
</feature>
<feature type="domain" description="DUF6534" evidence="2">
    <location>
        <begin position="194"/>
        <end position="282"/>
    </location>
</feature>
<dbReference type="InterPro" id="IPR045339">
    <property type="entry name" value="DUF6534"/>
</dbReference>
<dbReference type="EMBL" id="LR727678">
    <property type="protein sequence ID" value="VWO99486.1"/>
    <property type="molecule type" value="Genomic_DNA"/>
</dbReference>
<evidence type="ECO:0000256" key="1">
    <source>
        <dbReference type="SAM" id="Phobius"/>
    </source>
</evidence>